<comment type="similarity">
    <text evidence="2">Belongs to the BIG1 family.</text>
</comment>
<feature type="domain" description="V-type proton ATPase subunit S1/VOA1 transmembrane" evidence="12">
    <location>
        <begin position="237"/>
        <end position="275"/>
    </location>
</feature>
<reference evidence="13" key="1">
    <citation type="submission" date="2021-10" db="EMBL/GenBank/DDBJ databases">
        <title>De novo Genome Assembly of Clathrus columnatus (Basidiomycota, Fungi) Using Illumina and Nanopore Sequence Data.</title>
        <authorList>
            <person name="Ogiso-Tanaka E."/>
            <person name="Itagaki H."/>
            <person name="Hosoya T."/>
            <person name="Hosaka K."/>
        </authorList>
    </citation>
    <scope>NUCLEOTIDE SEQUENCE</scope>
    <source>
        <strain evidence="13">MO-923</strain>
    </source>
</reference>
<evidence type="ECO:0000256" key="6">
    <source>
        <dbReference type="ARBA" id="ARBA00022824"/>
    </source>
</evidence>
<name>A0AAV5A5B4_9AGAM</name>
<evidence type="ECO:0000259" key="12">
    <source>
        <dbReference type="Pfam" id="PF20520"/>
    </source>
</evidence>
<keyword evidence="8 10" id="KW-0472">Membrane</keyword>
<evidence type="ECO:0000256" key="10">
    <source>
        <dbReference type="SAM" id="Phobius"/>
    </source>
</evidence>
<dbReference type="InterPro" id="IPR037654">
    <property type="entry name" value="Big1"/>
</dbReference>
<dbReference type="GO" id="GO:0009272">
    <property type="term" value="P:fungal-type cell wall biogenesis"/>
    <property type="evidence" value="ECO:0007669"/>
    <property type="project" value="TreeGrafter"/>
</dbReference>
<dbReference type="PANTHER" id="PTHR28285">
    <property type="entry name" value="PROTEIN BIG1"/>
    <property type="match status" value="1"/>
</dbReference>
<evidence type="ECO:0000256" key="11">
    <source>
        <dbReference type="SAM" id="SignalP"/>
    </source>
</evidence>
<protein>
    <recommendedName>
        <fullName evidence="3">Protein BIG1</fullName>
    </recommendedName>
</protein>
<evidence type="ECO:0000313" key="13">
    <source>
        <dbReference type="EMBL" id="GJJ07791.1"/>
    </source>
</evidence>
<feature type="signal peptide" evidence="11">
    <location>
        <begin position="1"/>
        <end position="16"/>
    </location>
</feature>
<keyword evidence="7 10" id="KW-1133">Transmembrane helix</keyword>
<evidence type="ECO:0000256" key="3">
    <source>
        <dbReference type="ARBA" id="ARBA00022089"/>
    </source>
</evidence>
<evidence type="ECO:0000256" key="1">
    <source>
        <dbReference type="ARBA" id="ARBA00004115"/>
    </source>
</evidence>
<evidence type="ECO:0000256" key="7">
    <source>
        <dbReference type="ARBA" id="ARBA00022989"/>
    </source>
</evidence>
<evidence type="ECO:0000313" key="14">
    <source>
        <dbReference type="Proteomes" id="UP001050691"/>
    </source>
</evidence>
<evidence type="ECO:0000256" key="9">
    <source>
        <dbReference type="ARBA" id="ARBA00023316"/>
    </source>
</evidence>
<evidence type="ECO:0000256" key="4">
    <source>
        <dbReference type="ARBA" id="ARBA00022692"/>
    </source>
</evidence>
<comment type="caution">
    <text evidence="13">The sequence shown here is derived from an EMBL/GenBank/DDBJ whole genome shotgun (WGS) entry which is preliminary data.</text>
</comment>
<dbReference type="AlphaFoldDB" id="A0AAV5A5B4"/>
<dbReference type="Pfam" id="PF20520">
    <property type="entry name" value="Ac45-VOA1_TM"/>
    <property type="match status" value="1"/>
</dbReference>
<dbReference type="GO" id="GO:0005789">
    <property type="term" value="C:endoplasmic reticulum membrane"/>
    <property type="evidence" value="ECO:0007669"/>
    <property type="project" value="UniProtKB-SubCell"/>
</dbReference>
<organism evidence="13 14">
    <name type="scientific">Clathrus columnatus</name>
    <dbReference type="NCBI Taxonomy" id="1419009"/>
    <lineage>
        <taxon>Eukaryota</taxon>
        <taxon>Fungi</taxon>
        <taxon>Dikarya</taxon>
        <taxon>Basidiomycota</taxon>
        <taxon>Agaricomycotina</taxon>
        <taxon>Agaricomycetes</taxon>
        <taxon>Phallomycetidae</taxon>
        <taxon>Phallales</taxon>
        <taxon>Clathraceae</taxon>
        <taxon>Clathrus</taxon>
    </lineage>
</organism>
<comment type="subcellular location">
    <subcellularLocation>
        <location evidence="1">Endoplasmic reticulum membrane</location>
        <topology evidence="1">Single-pass type I membrane protein</topology>
    </subcellularLocation>
</comment>
<keyword evidence="9" id="KW-0961">Cell wall biogenesis/degradation</keyword>
<dbReference type="EMBL" id="BPWL01000002">
    <property type="protein sequence ID" value="GJJ07791.1"/>
    <property type="molecule type" value="Genomic_DNA"/>
</dbReference>
<evidence type="ECO:0000256" key="8">
    <source>
        <dbReference type="ARBA" id="ARBA00023136"/>
    </source>
</evidence>
<feature type="transmembrane region" description="Helical" evidence="10">
    <location>
        <begin position="242"/>
        <end position="266"/>
    </location>
</feature>
<evidence type="ECO:0000256" key="2">
    <source>
        <dbReference type="ARBA" id="ARBA00008203"/>
    </source>
</evidence>
<evidence type="ECO:0000256" key="5">
    <source>
        <dbReference type="ARBA" id="ARBA00022729"/>
    </source>
</evidence>
<keyword evidence="14" id="KW-1185">Reference proteome</keyword>
<keyword evidence="6" id="KW-0256">Endoplasmic reticulum</keyword>
<dbReference type="Proteomes" id="UP001050691">
    <property type="component" value="Unassembled WGS sequence"/>
</dbReference>
<proteinExistence type="inferred from homology"/>
<dbReference type="PANTHER" id="PTHR28285:SF1">
    <property type="entry name" value="PROTEIN BIG1"/>
    <property type="match status" value="1"/>
</dbReference>
<keyword evidence="5 11" id="KW-0732">Signal</keyword>
<keyword evidence="4 10" id="KW-0812">Transmembrane</keyword>
<accession>A0AAV5A5B4</accession>
<gene>
    <name evidence="13" type="ORF">Clacol_001996</name>
</gene>
<sequence>MVRWLAAPSFFLVAAAYQDTVPIVAWSSKSSHDLSAVSSRPNPYSSPADLFHQLLQDNDICNFDVVIIADQPGLSAADLRTSSYLATQLSTATSSLQIPYLPSSSDNEPKAFESFKEGIVEKCGSERKEIPLSSRSGSRSLFIDGLKQVLGINMPPLDTLDGKQRRDIFMQSQSQLENAIKEQTASFSSHLVIYTSSHSARSELDKVESLHSLPIHADVAEAINSTLPTGSLFQRYQFFTPALLAGFFVGFIILLPILMLGVYAIASIQTPSRMDSVGSRTVSLDKKNQ</sequence>
<dbReference type="GO" id="GO:0006078">
    <property type="term" value="P:(1-&gt;6)-beta-D-glucan biosynthetic process"/>
    <property type="evidence" value="ECO:0007669"/>
    <property type="project" value="TreeGrafter"/>
</dbReference>
<dbReference type="GO" id="GO:0071555">
    <property type="term" value="P:cell wall organization"/>
    <property type="evidence" value="ECO:0007669"/>
    <property type="project" value="UniProtKB-KW"/>
</dbReference>
<dbReference type="InterPro" id="IPR046756">
    <property type="entry name" value="VAS1/VOA1_TM"/>
</dbReference>
<feature type="chain" id="PRO_5043562635" description="Protein BIG1" evidence="11">
    <location>
        <begin position="17"/>
        <end position="289"/>
    </location>
</feature>